<proteinExistence type="predicted"/>
<dbReference type="InterPro" id="IPR027417">
    <property type="entry name" value="P-loop_NTPase"/>
</dbReference>
<dbReference type="GO" id="GO:0004519">
    <property type="term" value="F:endonuclease activity"/>
    <property type="evidence" value="ECO:0007669"/>
    <property type="project" value="UniProtKB-KW"/>
</dbReference>
<protein>
    <submittedName>
        <fullName evidence="2">Endonuclease subunit</fullName>
    </submittedName>
</protein>
<dbReference type="Pfam" id="PF02463">
    <property type="entry name" value="SMC_N"/>
    <property type="match status" value="1"/>
</dbReference>
<keyword evidence="2" id="KW-0378">Hydrolase</keyword>
<keyword evidence="2" id="KW-0540">Nuclease</keyword>
<organism evidence="2">
    <name type="scientific">uncultured Caudovirales phage</name>
    <dbReference type="NCBI Taxonomy" id="2100421"/>
    <lineage>
        <taxon>Viruses</taxon>
        <taxon>Duplodnaviria</taxon>
        <taxon>Heunggongvirae</taxon>
        <taxon>Uroviricota</taxon>
        <taxon>Caudoviricetes</taxon>
        <taxon>Peduoviridae</taxon>
        <taxon>Maltschvirus</taxon>
        <taxon>Maltschvirus maltsch</taxon>
    </lineage>
</organism>
<dbReference type="InterPro" id="IPR003395">
    <property type="entry name" value="RecF/RecN/SMC_N"/>
</dbReference>
<evidence type="ECO:0000313" key="2">
    <source>
        <dbReference type="EMBL" id="CAB4123121.1"/>
    </source>
</evidence>
<name>A0A6J5KMV1_9CAUD</name>
<dbReference type="PANTHER" id="PTHR32114:SF2">
    <property type="entry name" value="ABC TRANSPORTER ABCH.3"/>
    <property type="match status" value="1"/>
</dbReference>
<feature type="domain" description="RecF/RecN/SMC N-terminal" evidence="1">
    <location>
        <begin position="4"/>
        <end position="577"/>
    </location>
</feature>
<dbReference type="SUPFAM" id="SSF52540">
    <property type="entry name" value="P-loop containing nucleoside triphosphate hydrolases"/>
    <property type="match status" value="1"/>
</dbReference>
<dbReference type="SUPFAM" id="SSF75712">
    <property type="entry name" value="Rad50 coiled-coil Zn hook"/>
    <property type="match status" value="1"/>
</dbReference>
<keyword evidence="2" id="KW-0255">Endonuclease</keyword>
<accession>A0A6J5KMV1</accession>
<reference evidence="2" key="1">
    <citation type="submission" date="2020-04" db="EMBL/GenBank/DDBJ databases">
        <authorList>
            <person name="Chiriac C."/>
            <person name="Salcher M."/>
            <person name="Ghai R."/>
            <person name="Kavagutti S V."/>
        </authorList>
    </citation>
    <scope>NUCLEOTIDE SEQUENCE</scope>
</reference>
<dbReference type="Gene3D" id="3.40.50.300">
    <property type="entry name" value="P-loop containing nucleotide triphosphate hydrolases"/>
    <property type="match status" value="2"/>
</dbReference>
<dbReference type="Gene3D" id="1.10.287.510">
    <property type="entry name" value="Helix hairpin bin"/>
    <property type="match status" value="1"/>
</dbReference>
<evidence type="ECO:0000259" key="1">
    <source>
        <dbReference type="Pfam" id="PF02463"/>
    </source>
</evidence>
<gene>
    <name evidence="2" type="ORF">UFOVP29_280</name>
</gene>
<sequence>MLTLKKIELRNFLSVGNVVQSVQLNKAGMTLVLGENQDLGGNGNRNGVGKTSLLNAISYALYGKALSSIKRNNLINRINGKNMAVSIEFTVGTHSYRIERGRSPNFFRYFVDDQTVNAPDTDEAQGENSETQKTIDTVLGMTHTMFCNIVALNTYTTPFLSQGAGKQRELIEELLLITMLSTKADKLKERIRNTKIAYDQEEVRLKTIKSSNDRIQTTLDQLLTRMVKWQDDHDNKISDLYVSVESLEKLDIDAEIVAHKTLADLKTYRQGLADEQRLLLGKNRHMSQLQAQLMKVAENHAMANDSECPMCKQGLAEHIHASIISDLEAQLVTLDGQIQPLQAEIDRHQTDIASLQSAIASISVPDPFYKNLEDAYNHRNSVANLRYEIERMEKEINPYLAQQDSLNTTMQPIRHDTLNELATLKEHEEFLLKLLTNKDSFIRKKIIDQNLAYLNVRLQDYLTKLGLPHQVRFQNDLSVEISLLGQDLDFDNLSRGERTRLILGLSWSFRDIWESNNQPINLIFVDELLDQGLDQMGLEKSVEVLKGISRDRHKNVLLISHRDELISRVANVLTVIKSDGFTSFDWDYEW</sequence>
<dbReference type="EMBL" id="LR796167">
    <property type="protein sequence ID" value="CAB4123121.1"/>
    <property type="molecule type" value="Genomic_DNA"/>
</dbReference>
<dbReference type="PANTHER" id="PTHR32114">
    <property type="entry name" value="ABC TRANSPORTER ABCH.3"/>
    <property type="match status" value="1"/>
</dbReference>